<comment type="catalytic activity">
    <reaction evidence="7">
        <text>tRNA(Tyr) + L-tyrosine + ATP = L-tyrosyl-tRNA(Tyr) + AMP + diphosphate + H(+)</text>
        <dbReference type="Rhea" id="RHEA:10220"/>
        <dbReference type="Rhea" id="RHEA-COMP:9706"/>
        <dbReference type="Rhea" id="RHEA-COMP:9707"/>
        <dbReference type="ChEBI" id="CHEBI:15378"/>
        <dbReference type="ChEBI" id="CHEBI:30616"/>
        <dbReference type="ChEBI" id="CHEBI:33019"/>
        <dbReference type="ChEBI" id="CHEBI:58315"/>
        <dbReference type="ChEBI" id="CHEBI:78442"/>
        <dbReference type="ChEBI" id="CHEBI:78536"/>
        <dbReference type="ChEBI" id="CHEBI:456215"/>
        <dbReference type="EC" id="6.1.1.1"/>
    </reaction>
</comment>
<keyword evidence="3 10" id="KW-0547">Nucleotide-binding</keyword>
<dbReference type="InterPro" id="IPR014729">
    <property type="entry name" value="Rossmann-like_a/b/a_fold"/>
</dbReference>
<dbReference type="EMBL" id="JBHLSV010000036">
    <property type="protein sequence ID" value="MFC0676022.1"/>
    <property type="molecule type" value="Genomic_DNA"/>
</dbReference>
<keyword evidence="12" id="KW-1185">Reference proteome</keyword>
<name>A0ABV6RGB1_9MICO</name>
<evidence type="ECO:0000256" key="3">
    <source>
        <dbReference type="ARBA" id="ARBA00022741"/>
    </source>
</evidence>
<evidence type="ECO:0000256" key="1">
    <source>
        <dbReference type="ARBA" id="ARBA00013160"/>
    </source>
</evidence>
<dbReference type="Gene3D" id="3.10.290.10">
    <property type="entry name" value="RNA-binding S4 domain"/>
    <property type="match status" value="1"/>
</dbReference>
<dbReference type="EC" id="6.1.1.1" evidence="1 8"/>
<dbReference type="PROSITE" id="PS50889">
    <property type="entry name" value="S4"/>
    <property type="match status" value="1"/>
</dbReference>
<evidence type="ECO:0000256" key="2">
    <source>
        <dbReference type="ARBA" id="ARBA00022598"/>
    </source>
</evidence>
<protein>
    <recommendedName>
        <fullName evidence="1 8">Tyrosine--tRNA ligase</fullName>
        <ecNumber evidence="1 8">6.1.1.1</ecNumber>
    </recommendedName>
</protein>
<dbReference type="RefSeq" id="WP_376983065.1">
    <property type="nucleotide sequence ID" value="NZ_JBHLSV010000036.1"/>
</dbReference>
<dbReference type="CDD" id="cd00165">
    <property type="entry name" value="S4"/>
    <property type="match status" value="1"/>
</dbReference>
<proteinExistence type="inferred from homology"/>
<sequence>MSPAPSPADQVLRPMLRTIESIVDEEALRERLDAGEHLRIKYGVDLTAPNLHLGHAVNLWLMRHLQENGHTVVFLLGDTTTQVGDPTGRSATRPVLGEEEIARNAEAFLAQISRVLRTEPELLEVRRNSEWYGEMAVPQLLSLFAMTTHAQLMARDMFRARIAEGREIALHELTYPVLQGYDSAALRSDLTIVGSDQLFNEMMGRHYQQRLGQRPQSIITTVITPGLDGGAKQSKSLRNYVALEDPPGEKLGKVMSLADPLVGTWASAYTDLPDARVAQLEADAAAGGLRARDAKLALAEAVVARYDGAEAARRAREEFLAVFSQRGTPEDIPDAVLDLATGPHPRTLTALELLDRIRPELSRSARRRLLLQGAVQVDGVPVRDPEATLEIRDGMLVRTGPRRWVRVREG</sequence>
<evidence type="ECO:0000256" key="10">
    <source>
        <dbReference type="RuleBase" id="RU363036"/>
    </source>
</evidence>
<evidence type="ECO:0000256" key="4">
    <source>
        <dbReference type="ARBA" id="ARBA00022840"/>
    </source>
</evidence>
<evidence type="ECO:0000256" key="6">
    <source>
        <dbReference type="ARBA" id="ARBA00023146"/>
    </source>
</evidence>
<keyword evidence="2 10" id="KW-0436">Ligase</keyword>
<dbReference type="Proteomes" id="UP001589793">
    <property type="component" value="Unassembled WGS sequence"/>
</dbReference>
<evidence type="ECO:0000313" key="12">
    <source>
        <dbReference type="Proteomes" id="UP001589793"/>
    </source>
</evidence>
<evidence type="ECO:0000256" key="5">
    <source>
        <dbReference type="ARBA" id="ARBA00022917"/>
    </source>
</evidence>
<comment type="similarity">
    <text evidence="10">Belongs to the class-I aminoacyl-tRNA synthetase family.</text>
</comment>
<evidence type="ECO:0000256" key="9">
    <source>
        <dbReference type="PROSITE-ProRule" id="PRU00182"/>
    </source>
</evidence>
<accession>A0ABV6RGB1</accession>
<dbReference type="InterPro" id="IPR002307">
    <property type="entry name" value="Tyr-tRNA-ligase"/>
</dbReference>
<keyword evidence="6 10" id="KW-0030">Aminoacyl-tRNA synthetase</keyword>
<dbReference type="Pfam" id="PF00579">
    <property type="entry name" value="tRNA-synt_1b"/>
    <property type="match status" value="1"/>
</dbReference>
<dbReference type="Gene3D" id="3.40.50.620">
    <property type="entry name" value="HUPs"/>
    <property type="match status" value="1"/>
</dbReference>
<dbReference type="SUPFAM" id="SSF52374">
    <property type="entry name" value="Nucleotidylyl transferase"/>
    <property type="match status" value="1"/>
</dbReference>
<dbReference type="GO" id="GO:0004831">
    <property type="term" value="F:tyrosine-tRNA ligase activity"/>
    <property type="evidence" value="ECO:0007669"/>
    <property type="project" value="UniProtKB-EC"/>
</dbReference>
<gene>
    <name evidence="11" type="primary">tyrS</name>
    <name evidence="11" type="ORF">ACFFF6_18895</name>
</gene>
<dbReference type="NCBIfam" id="TIGR00234">
    <property type="entry name" value="tyrS"/>
    <property type="match status" value="1"/>
</dbReference>
<dbReference type="InterPro" id="IPR002305">
    <property type="entry name" value="aa-tRNA-synth_Ic"/>
</dbReference>
<dbReference type="InterPro" id="IPR024088">
    <property type="entry name" value="Tyr-tRNA-ligase_bac-type"/>
</dbReference>
<reference evidence="11 12" key="1">
    <citation type="submission" date="2024-09" db="EMBL/GenBank/DDBJ databases">
        <authorList>
            <person name="Sun Q."/>
            <person name="Mori K."/>
        </authorList>
    </citation>
    <scope>NUCLEOTIDE SEQUENCE [LARGE SCALE GENOMIC DNA]</scope>
    <source>
        <strain evidence="11 12">CICC 10874</strain>
    </source>
</reference>
<evidence type="ECO:0000256" key="8">
    <source>
        <dbReference type="NCBIfam" id="TIGR00234"/>
    </source>
</evidence>
<keyword evidence="4 10" id="KW-0067">ATP-binding</keyword>
<evidence type="ECO:0000313" key="11">
    <source>
        <dbReference type="EMBL" id="MFC0676022.1"/>
    </source>
</evidence>
<dbReference type="Gene3D" id="1.10.240.10">
    <property type="entry name" value="Tyrosyl-Transfer RNA Synthetase"/>
    <property type="match status" value="1"/>
</dbReference>
<dbReference type="PRINTS" id="PR01040">
    <property type="entry name" value="TRNASYNTHTYR"/>
</dbReference>
<dbReference type="InterPro" id="IPR036986">
    <property type="entry name" value="S4_RNA-bd_sf"/>
</dbReference>
<keyword evidence="5 10" id="KW-0648">Protein biosynthesis</keyword>
<organism evidence="11 12">
    <name type="scientific">Brachybacterium hainanense</name>
    <dbReference type="NCBI Taxonomy" id="1541174"/>
    <lineage>
        <taxon>Bacteria</taxon>
        <taxon>Bacillati</taxon>
        <taxon>Actinomycetota</taxon>
        <taxon>Actinomycetes</taxon>
        <taxon>Micrococcales</taxon>
        <taxon>Dermabacteraceae</taxon>
        <taxon>Brachybacterium</taxon>
    </lineage>
</organism>
<dbReference type="SUPFAM" id="SSF55174">
    <property type="entry name" value="Alpha-L RNA-binding motif"/>
    <property type="match status" value="1"/>
</dbReference>
<evidence type="ECO:0000256" key="7">
    <source>
        <dbReference type="ARBA" id="ARBA00048248"/>
    </source>
</evidence>
<dbReference type="PANTHER" id="PTHR11766">
    <property type="entry name" value="TYROSYL-TRNA SYNTHETASE"/>
    <property type="match status" value="1"/>
</dbReference>
<comment type="caution">
    <text evidence="11">The sequence shown here is derived from an EMBL/GenBank/DDBJ whole genome shotgun (WGS) entry which is preliminary data.</text>
</comment>
<dbReference type="PANTHER" id="PTHR11766:SF1">
    <property type="entry name" value="TYROSINE--TRNA LIGASE"/>
    <property type="match status" value="1"/>
</dbReference>
<keyword evidence="9" id="KW-0694">RNA-binding</keyword>